<dbReference type="Pfam" id="PF00643">
    <property type="entry name" value="zf-B_box"/>
    <property type="match status" value="1"/>
</dbReference>
<proteinExistence type="predicted"/>
<dbReference type="Pfam" id="PF00097">
    <property type="entry name" value="zf-C3HC4"/>
    <property type="match status" value="1"/>
</dbReference>
<dbReference type="InterPro" id="IPR017907">
    <property type="entry name" value="Znf_RING_CS"/>
</dbReference>
<gene>
    <name evidence="8" type="primary">Trim59</name>
    <name evidence="8" type="ORF">GRAPIC_R01804</name>
</gene>
<feature type="domain" description="B box-type" evidence="7">
    <location>
        <begin position="100"/>
        <end position="142"/>
    </location>
</feature>
<evidence type="ECO:0000259" key="7">
    <source>
        <dbReference type="PROSITE" id="PS50119"/>
    </source>
</evidence>
<organism evidence="8 9">
    <name type="scientific">Grantiella picta</name>
    <dbReference type="NCBI Taxonomy" id="266360"/>
    <lineage>
        <taxon>Eukaryota</taxon>
        <taxon>Metazoa</taxon>
        <taxon>Chordata</taxon>
        <taxon>Craniata</taxon>
        <taxon>Vertebrata</taxon>
        <taxon>Euteleostomi</taxon>
        <taxon>Archelosauria</taxon>
        <taxon>Archosauria</taxon>
        <taxon>Dinosauria</taxon>
        <taxon>Saurischia</taxon>
        <taxon>Theropoda</taxon>
        <taxon>Coelurosauria</taxon>
        <taxon>Aves</taxon>
        <taxon>Neognathae</taxon>
        <taxon>Neoaves</taxon>
        <taxon>Telluraves</taxon>
        <taxon>Australaves</taxon>
        <taxon>Passeriformes</taxon>
        <taxon>Meliphagoidea</taxon>
        <taxon>Meliphagidae</taxon>
        <taxon>Grantiella</taxon>
    </lineage>
</organism>
<evidence type="ECO:0000256" key="5">
    <source>
        <dbReference type="SAM" id="Coils"/>
    </source>
</evidence>
<evidence type="ECO:0000256" key="2">
    <source>
        <dbReference type="ARBA" id="ARBA00022771"/>
    </source>
</evidence>
<evidence type="ECO:0000313" key="9">
    <source>
        <dbReference type="Proteomes" id="UP000575029"/>
    </source>
</evidence>
<dbReference type="EMBL" id="VZRM01003607">
    <property type="protein sequence ID" value="NWV35614.1"/>
    <property type="molecule type" value="Genomic_DNA"/>
</dbReference>
<dbReference type="InterPro" id="IPR047153">
    <property type="entry name" value="TRIM45/56/19-like"/>
</dbReference>
<sequence length="321" mass="35955">MDRLEEELTCAICCDIFEDPRVLSCSHTFCRECLQGLLQPEPGFCTGKPVSCPSCRARVAIPAAGPQALPINFALKAVIEKCQREEPAGAGTGKGTKPKPEAGMCQAHPQQPLNIYCLQDKRLVCGQCLTIGEHRGHPIDDLRSACRKGREASGKLLEELTDKSKVSLCASRLQEHKARCQSALESDREAVLKYFNELVDALENKKAAVLSALDELNSSISREYDPLIEEVEKLKLEESELKELHSAVQNEKSPLLFLEKLDGLQQRLHALKQKRLPDPKPVEIYPRMEKLIQHKWSNTAIGQVHKLPTPQPQLIRRNQHH</sequence>
<evidence type="ECO:0000313" key="8">
    <source>
        <dbReference type="EMBL" id="NWV35614.1"/>
    </source>
</evidence>
<evidence type="ECO:0000256" key="3">
    <source>
        <dbReference type="ARBA" id="ARBA00022833"/>
    </source>
</evidence>
<dbReference type="Proteomes" id="UP000575029">
    <property type="component" value="Unassembled WGS sequence"/>
</dbReference>
<accession>A0A7K6E944</accession>
<dbReference type="PANTHER" id="PTHR25462:SF229">
    <property type="entry name" value="TRANSCRIPTION INTERMEDIARY FACTOR 1-BETA"/>
    <property type="match status" value="1"/>
</dbReference>
<dbReference type="InterPro" id="IPR000315">
    <property type="entry name" value="Znf_B-box"/>
</dbReference>
<name>A0A7K6E944_9PASS</name>
<reference evidence="8 9" key="1">
    <citation type="submission" date="2019-09" db="EMBL/GenBank/DDBJ databases">
        <title>Bird 10,000 Genomes (B10K) Project - Family phase.</title>
        <authorList>
            <person name="Zhang G."/>
        </authorList>
    </citation>
    <scope>NUCLEOTIDE SEQUENCE [LARGE SCALE GENOMIC DNA]</scope>
    <source>
        <strain evidence="8">B10K-DU-029-50</strain>
        <tissue evidence="8">Heart</tissue>
    </source>
</reference>
<keyword evidence="2 4" id="KW-0863">Zinc-finger</keyword>
<dbReference type="Gene3D" id="3.30.160.60">
    <property type="entry name" value="Classic Zinc Finger"/>
    <property type="match status" value="1"/>
</dbReference>
<dbReference type="InterPro" id="IPR013083">
    <property type="entry name" value="Znf_RING/FYVE/PHD"/>
</dbReference>
<keyword evidence="9" id="KW-1185">Reference proteome</keyword>
<dbReference type="Gene3D" id="3.30.40.10">
    <property type="entry name" value="Zinc/RING finger domain, C3HC4 (zinc finger)"/>
    <property type="match status" value="1"/>
</dbReference>
<feature type="coiled-coil region" evidence="5">
    <location>
        <begin position="199"/>
        <end position="251"/>
    </location>
</feature>
<protein>
    <submittedName>
        <fullName evidence="8">TRI59 protein</fullName>
    </submittedName>
</protein>
<keyword evidence="1" id="KW-0479">Metal-binding</keyword>
<dbReference type="SMART" id="SM00336">
    <property type="entry name" value="BBOX"/>
    <property type="match status" value="1"/>
</dbReference>
<dbReference type="SUPFAM" id="SSF57850">
    <property type="entry name" value="RING/U-box"/>
    <property type="match status" value="1"/>
</dbReference>
<dbReference type="SMART" id="SM00184">
    <property type="entry name" value="RING"/>
    <property type="match status" value="1"/>
</dbReference>
<dbReference type="PROSITE" id="PS50089">
    <property type="entry name" value="ZF_RING_2"/>
    <property type="match status" value="1"/>
</dbReference>
<evidence type="ECO:0000256" key="1">
    <source>
        <dbReference type="ARBA" id="ARBA00022723"/>
    </source>
</evidence>
<evidence type="ECO:0000256" key="4">
    <source>
        <dbReference type="PROSITE-ProRule" id="PRU00024"/>
    </source>
</evidence>
<dbReference type="PANTHER" id="PTHR25462">
    <property type="entry name" value="BONUS, ISOFORM C-RELATED"/>
    <property type="match status" value="1"/>
</dbReference>
<dbReference type="SUPFAM" id="SSF57845">
    <property type="entry name" value="B-box zinc-binding domain"/>
    <property type="match status" value="1"/>
</dbReference>
<dbReference type="InterPro" id="IPR018957">
    <property type="entry name" value="Znf_C3HC4_RING-type"/>
</dbReference>
<comment type="caution">
    <text evidence="8">The sequence shown here is derived from an EMBL/GenBank/DDBJ whole genome shotgun (WGS) entry which is preliminary data.</text>
</comment>
<keyword evidence="3" id="KW-0862">Zinc</keyword>
<dbReference type="InterPro" id="IPR001841">
    <property type="entry name" value="Znf_RING"/>
</dbReference>
<dbReference type="PROSITE" id="PS00518">
    <property type="entry name" value="ZF_RING_1"/>
    <property type="match status" value="1"/>
</dbReference>
<dbReference type="GO" id="GO:0008270">
    <property type="term" value="F:zinc ion binding"/>
    <property type="evidence" value="ECO:0007669"/>
    <property type="project" value="UniProtKB-KW"/>
</dbReference>
<keyword evidence="5" id="KW-0175">Coiled coil</keyword>
<feature type="non-terminal residue" evidence="8">
    <location>
        <position position="321"/>
    </location>
</feature>
<dbReference type="AlphaFoldDB" id="A0A7K6E944"/>
<dbReference type="GO" id="GO:0006513">
    <property type="term" value="P:protein monoubiquitination"/>
    <property type="evidence" value="ECO:0007669"/>
    <property type="project" value="TreeGrafter"/>
</dbReference>
<dbReference type="GO" id="GO:0061630">
    <property type="term" value="F:ubiquitin protein ligase activity"/>
    <property type="evidence" value="ECO:0007669"/>
    <property type="project" value="TreeGrafter"/>
</dbReference>
<feature type="domain" description="RING-type" evidence="6">
    <location>
        <begin position="10"/>
        <end position="56"/>
    </location>
</feature>
<feature type="non-terminal residue" evidence="8">
    <location>
        <position position="1"/>
    </location>
</feature>
<dbReference type="PROSITE" id="PS50119">
    <property type="entry name" value="ZF_BBOX"/>
    <property type="match status" value="1"/>
</dbReference>
<evidence type="ECO:0000259" key="6">
    <source>
        <dbReference type="PROSITE" id="PS50089"/>
    </source>
</evidence>